<protein>
    <recommendedName>
        <fullName evidence="3">Antitoxin SocA-like Panacea domain-containing protein</fullName>
    </recommendedName>
</protein>
<organism evidence="1 2">
    <name type="scientific">Sporosarcina psychrophila</name>
    <name type="common">Bacillus psychrophilus</name>
    <dbReference type="NCBI Taxonomy" id="1476"/>
    <lineage>
        <taxon>Bacteria</taxon>
        <taxon>Bacillati</taxon>
        <taxon>Bacillota</taxon>
        <taxon>Bacilli</taxon>
        <taxon>Bacillales</taxon>
        <taxon>Caryophanaceae</taxon>
        <taxon>Sporosarcina</taxon>
    </lineage>
</organism>
<evidence type="ECO:0000313" key="2">
    <source>
        <dbReference type="Proteomes" id="UP000698173"/>
    </source>
</evidence>
<proteinExistence type="predicted"/>
<dbReference type="AlphaFoldDB" id="A0A921FX31"/>
<reference evidence="1" key="1">
    <citation type="journal article" date="2021" name="PeerJ">
        <title>Extensive microbial diversity within the chicken gut microbiome revealed by metagenomics and culture.</title>
        <authorList>
            <person name="Gilroy R."/>
            <person name="Ravi A."/>
            <person name="Getino M."/>
            <person name="Pursley I."/>
            <person name="Horton D.L."/>
            <person name="Alikhan N.F."/>
            <person name="Baker D."/>
            <person name="Gharbi K."/>
            <person name="Hall N."/>
            <person name="Watson M."/>
            <person name="Adriaenssens E.M."/>
            <person name="Foster-Nyarko E."/>
            <person name="Jarju S."/>
            <person name="Secka A."/>
            <person name="Antonio M."/>
            <person name="Oren A."/>
            <person name="Chaudhuri R.R."/>
            <person name="La Ragione R."/>
            <person name="Hildebrand F."/>
            <person name="Pallen M.J."/>
        </authorList>
    </citation>
    <scope>NUCLEOTIDE SEQUENCE</scope>
    <source>
        <strain evidence="1">CHK171-7178</strain>
    </source>
</reference>
<gene>
    <name evidence="1" type="ORF">K8V56_01295</name>
</gene>
<reference evidence="1" key="2">
    <citation type="submission" date="2021-09" db="EMBL/GenBank/DDBJ databases">
        <authorList>
            <person name="Gilroy R."/>
        </authorList>
    </citation>
    <scope>NUCLEOTIDE SEQUENCE</scope>
    <source>
        <strain evidence="1">CHK171-7178</strain>
    </source>
</reference>
<evidence type="ECO:0008006" key="3">
    <source>
        <dbReference type="Google" id="ProtNLM"/>
    </source>
</evidence>
<name>A0A921FX31_SPOPS</name>
<evidence type="ECO:0000313" key="1">
    <source>
        <dbReference type="EMBL" id="HJF30397.1"/>
    </source>
</evidence>
<dbReference type="EMBL" id="DYWT01000020">
    <property type="protein sequence ID" value="HJF30397.1"/>
    <property type="molecule type" value="Genomic_DNA"/>
</dbReference>
<comment type="caution">
    <text evidence="1">The sequence shown here is derived from an EMBL/GenBank/DDBJ whole genome shotgun (WGS) entry which is preliminary data.</text>
</comment>
<dbReference type="Proteomes" id="UP000698173">
    <property type="component" value="Unassembled WGS sequence"/>
</dbReference>
<sequence length="214" mass="25044">MNSSEDRLTKAAWFKSHTETFSASPLKLQKFLFFYEMFAKVEQEEYDLSYLRAYPNGPVFSNTYGDLRYNQTEFFAALDSVKDFSIIREKIARAALMLVNTFTDTEISDLTHRLDLWKSKEELIQKGQRCITIFESDITDKDVDTISSLYDEYAYLSNQGFKVFSMLEKIFIISPEDFNELTEQHHEIIELLSQDRNLDNPVYLELDDGVLLID</sequence>
<accession>A0A921FX31</accession>